<feature type="compositionally biased region" description="Low complexity" evidence="11">
    <location>
        <begin position="7"/>
        <end position="16"/>
    </location>
</feature>
<keyword evidence="2 10" id="KW-0963">Cytoplasm</keyword>
<dbReference type="SUPFAM" id="SSF53383">
    <property type="entry name" value="PLP-dependent transferases"/>
    <property type="match status" value="1"/>
</dbReference>
<dbReference type="GO" id="GO:0097053">
    <property type="term" value="P:L-kynurenine catabolic process"/>
    <property type="evidence" value="ECO:0007669"/>
    <property type="project" value="UniProtKB-UniRule"/>
</dbReference>
<keyword evidence="3 10" id="KW-0662">Pyridine nucleotide biosynthesis</keyword>
<keyword evidence="13" id="KW-1185">Reference proteome</keyword>
<dbReference type="InterPro" id="IPR015424">
    <property type="entry name" value="PyrdxlP-dep_Trfase"/>
</dbReference>
<feature type="binding site" evidence="10">
    <location>
        <position position="372"/>
    </location>
    <ligand>
        <name>pyridoxal 5'-phosphate</name>
        <dbReference type="ChEBI" id="CHEBI:597326"/>
    </ligand>
</feature>
<dbReference type="EMBL" id="OY660887">
    <property type="protein sequence ID" value="CAJ1087686.1"/>
    <property type="molecule type" value="Genomic_DNA"/>
</dbReference>
<feature type="binding site" evidence="10">
    <location>
        <position position="404"/>
    </location>
    <ligand>
        <name>pyridoxal 5'-phosphate</name>
        <dbReference type="ChEBI" id="CHEBI:597326"/>
    </ligand>
</feature>
<gene>
    <name evidence="10" type="primary">KYNU</name>
    <name evidence="12" type="ORF">XNOV1_A017211</name>
</gene>
<feature type="binding site" evidence="10">
    <location>
        <position position="289"/>
    </location>
    <ligand>
        <name>pyridoxal 5'-phosphate</name>
        <dbReference type="ChEBI" id="CHEBI:597326"/>
    </ligand>
</feature>
<protein>
    <recommendedName>
        <fullName evidence="10">Kynureninase</fullName>
        <ecNumber evidence="10">3.7.1.3</ecNumber>
    </recommendedName>
    <alternativeName>
        <fullName evidence="10">L-kynurenine hydrolase</fullName>
    </alternativeName>
</protein>
<dbReference type="InterPro" id="IPR015421">
    <property type="entry name" value="PyrdxlP-dep_Trfase_major"/>
</dbReference>
<dbReference type="GO" id="GO:0030170">
    <property type="term" value="F:pyridoxal phosphate binding"/>
    <property type="evidence" value="ECO:0007669"/>
    <property type="project" value="UniProtKB-UniRule"/>
</dbReference>
<dbReference type="InterPro" id="IPR015422">
    <property type="entry name" value="PyrdxlP-dep_Trfase_small"/>
</dbReference>
<dbReference type="GO" id="GO:0019441">
    <property type="term" value="P:L-tryptophan catabolic process to kynurenine"/>
    <property type="evidence" value="ECO:0007669"/>
    <property type="project" value="TreeGrafter"/>
</dbReference>
<dbReference type="EC" id="3.7.1.3" evidence="10"/>
<evidence type="ECO:0000256" key="11">
    <source>
        <dbReference type="SAM" id="MobiDB-lite"/>
    </source>
</evidence>
<evidence type="ECO:0000256" key="10">
    <source>
        <dbReference type="HAMAP-Rule" id="MF_03017"/>
    </source>
</evidence>
<comment type="subunit">
    <text evidence="10">Homodimer.</text>
</comment>
<evidence type="ECO:0000256" key="3">
    <source>
        <dbReference type="ARBA" id="ARBA00022642"/>
    </source>
</evidence>
<dbReference type="PANTHER" id="PTHR14084:SF0">
    <property type="entry name" value="KYNURENINASE"/>
    <property type="match status" value="1"/>
</dbReference>
<dbReference type="AlphaFoldDB" id="A0AAV1HQC2"/>
<comment type="caution">
    <text evidence="10">Lacks conserved residue(s) required for the propagation of feature annotation.</text>
</comment>
<dbReference type="Gene3D" id="3.40.640.10">
    <property type="entry name" value="Type I PLP-dependent aspartate aminotransferase-like (Major domain)"/>
    <property type="match status" value="1"/>
</dbReference>
<sequence>MLSDRNAASGAESADSSDFKLTPEDLLRAAAVEKRQEEEGGSQSCPLSASRCHTSSFTVRTTSREHTRGMSAAPMPPNILRPSCLCSLKKRFMDLKSAIFTPESETTRRMGTWAAVRRMVVFRSKSISRAEISLSVWRGRSSVEGTPDPAVMEQFEGLTPAETFQRVSASLGCDPTSVKVATYLDEHDKLSHLREDFHLPKIADLPPSDLSLVDGSQECLYFVGNSLGLQPKMARKYLEEELEKWAKTAIHGHTQGSRPWAWAENNIEKLMADVVGAKEEEVALMNGLTVNLHLLLLAFYKPTATRHKILLEDKAFPSDHYAVESQIRLKGLDPQESMLLLSPRAGEETLRTEDILDVIQKEGDSIAVVMFSGVQYYTGQLFNMAAITEAGHKKGCFVGFDCAHAAGNAELKLHDLGVDFACWCSYKYINSGAGGLAGAFVHERHKDTVKPALMGWWGHDLKTRFKMNNVMDLLPGVNGFRLSNQPILLVCPLQASLEVFSKTTMKALRQKSLLLTGYLEFLICHYYSKDPARPQKPYVRIITPRDPEQRGCQLSLCFSVHIRKVFEELERRGVAADMREPSVLRVAPAPIYNSFTDVHRFVETLGDALKASSSSSSSSK</sequence>
<evidence type="ECO:0000256" key="7">
    <source>
        <dbReference type="ARBA" id="ARBA00050219"/>
    </source>
</evidence>
<feature type="binding site" evidence="10">
    <location>
        <position position="288"/>
    </location>
    <ligand>
        <name>pyridoxal 5'-phosphate</name>
        <dbReference type="ChEBI" id="CHEBI:597326"/>
    </ligand>
</feature>
<comment type="subcellular location">
    <subcellularLocation>
        <location evidence="10">Cytoplasm</location>
    </subcellularLocation>
</comment>
<feature type="binding site" evidence="10">
    <location>
        <position position="456"/>
    </location>
    <ligand>
        <name>pyridoxal 5'-phosphate</name>
        <dbReference type="ChEBI" id="CHEBI:597326"/>
    </ligand>
</feature>
<name>A0AAV1HQC2_XYRNO</name>
<keyword evidence="6" id="KW-0007">Acetylation</keyword>
<feature type="region of interest" description="Disordered" evidence="11">
    <location>
        <begin position="1"/>
        <end position="22"/>
    </location>
</feature>
<dbReference type="Pfam" id="PF22580">
    <property type="entry name" value="KYNU_C"/>
    <property type="match status" value="1"/>
</dbReference>
<dbReference type="GO" id="GO:0030429">
    <property type="term" value="F:kynureninase activity"/>
    <property type="evidence" value="ECO:0007669"/>
    <property type="project" value="UniProtKB-UniRule"/>
</dbReference>
<proteinExistence type="inferred from homology"/>
<dbReference type="GO" id="GO:0005737">
    <property type="term" value="C:cytoplasm"/>
    <property type="evidence" value="ECO:0007669"/>
    <property type="project" value="UniProtKB-SubCell"/>
</dbReference>
<evidence type="ECO:0000256" key="2">
    <source>
        <dbReference type="ARBA" id="ARBA00022490"/>
    </source>
</evidence>
<feature type="modified residue" description="N6-(pyridoxal phosphate)lysine" evidence="10">
    <location>
        <position position="427"/>
    </location>
</feature>
<dbReference type="Proteomes" id="UP001178508">
    <property type="component" value="Chromosome 24"/>
</dbReference>
<comment type="catalytic activity">
    <reaction evidence="8 10">
        <text>L-kynurenine + H2O = anthranilate + L-alanine + H(+)</text>
        <dbReference type="Rhea" id="RHEA:16813"/>
        <dbReference type="ChEBI" id="CHEBI:15377"/>
        <dbReference type="ChEBI" id="CHEBI:15378"/>
        <dbReference type="ChEBI" id="CHEBI:16567"/>
        <dbReference type="ChEBI" id="CHEBI:57959"/>
        <dbReference type="ChEBI" id="CHEBI:57972"/>
        <dbReference type="EC" id="3.7.1.3"/>
    </reaction>
</comment>
<feature type="binding site" evidence="10">
    <location>
        <begin position="316"/>
        <end position="319"/>
    </location>
    <ligand>
        <name>pyridoxal 5'-phosphate</name>
        <dbReference type="ChEBI" id="CHEBI:597326"/>
    </ligand>
</feature>
<evidence type="ECO:0000313" key="12">
    <source>
        <dbReference type="EMBL" id="CAJ1087686.1"/>
    </source>
</evidence>
<comment type="catalytic activity">
    <reaction evidence="7">
        <text>3-hydroxy-L-kynurenine + H2O = 3-hydroxyanthranilate + L-alanine + H(+)</text>
        <dbReference type="Rhea" id="RHEA:25143"/>
        <dbReference type="ChEBI" id="CHEBI:15377"/>
        <dbReference type="ChEBI" id="CHEBI:15378"/>
        <dbReference type="ChEBI" id="CHEBI:36559"/>
        <dbReference type="ChEBI" id="CHEBI:57972"/>
        <dbReference type="ChEBI" id="CHEBI:58125"/>
        <dbReference type="EC" id="3.7.1.3"/>
    </reaction>
</comment>
<organism evidence="12 13">
    <name type="scientific">Xyrichtys novacula</name>
    <name type="common">Pearly razorfish</name>
    <name type="synonym">Hemipteronotus novacula</name>
    <dbReference type="NCBI Taxonomy" id="13765"/>
    <lineage>
        <taxon>Eukaryota</taxon>
        <taxon>Metazoa</taxon>
        <taxon>Chordata</taxon>
        <taxon>Craniata</taxon>
        <taxon>Vertebrata</taxon>
        <taxon>Euteleostomi</taxon>
        <taxon>Actinopterygii</taxon>
        <taxon>Neopterygii</taxon>
        <taxon>Teleostei</taxon>
        <taxon>Neoteleostei</taxon>
        <taxon>Acanthomorphata</taxon>
        <taxon>Eupercaria</taxon>
        <taxon>Labriformes</taxon>
        <taxon>Labridae</taxon>
        <taxon>Xyrichtys</taxon>
    </lineage>
</organism>
<comment type="pathway">
    <text evidence="10">Amino-acid degradation; L-kynurenine degradation; L-alanine and anthranilate from L-kynurenine: step 1/1.</text>
</comment>
<dbReference type="FunFam" id="3.40.640.10:FF:000031">
    <property type="entry name" value="Kynureninase"/>
    <property type="match status" value="1"/>
</dbReference>
<comment type="similarity">
    <text evidence="10">Belongs to the kynureninase family.</text>
</comment>
<dbReference type="PANTHER" id="PTHR14084">
    <property type="entry name" value="KYNURENINASE"/>
    <property type="match status" value="1"/>
</dbReference>
<keyword evidence="4 10" id="KW-0378">Hydrolase</keyword>
<evidence type="ECO:0000256" key="4">
    <source>
        <dbReference type="ARBA" id="ARBA00022801"/>
    </source>
</evidence>
<comment type="function">
    <text evidence="9">Catalyzes the cleavage of L-kynurenine (L-Kyn) and L-3-hydroxykynurenine (L-3OHKyn) into anthranilic acid (AA) and 3-hydroxyanthranilic acid (3-OHAA), respectively. Has a preference for the L-3-hydroxy form. Also has cysteine-conjugate-beta-lyase activity.</text>
</comment>
<evidence type="ECO:0000313" key="13">
    <source>
        <dbReference type="Proteomes" id="UP001178508"/>
    </source>
</evidence>
<evidence type="ECO:0000256" key="1">
    <source>
        <dbReference type="ARBA" id="ARBA00001933"/>
    </source>
</evidence>
<dbReference type="FunFam" id="3.90.1150.10:FF:000203">
    <property type="entry name" value="Kynureninase"/>
    <property type="match status" value="1"/>
</dbReference>
<feature type="binding site" evidence="10">
    <location>
        <position position="484"/>
    </location>
    <ligand>
        <name>pyridoxal 5'-phosphate</name>
        <dbReference type="ChEBI" id="CHEBI:597326"/>
    </ligand>
</feature>
<dbReference type="GO" id="GO:0043420">
    <property type="term" value="P:anthranilate metabolic process"/>
    <property type="evidence" value="ECO:0007669"/>
    <property type="project" value="UniProtKB-UniRule"/>
</dbReference>
<evidence type="ECO:0000256" key="9">
    <source>
        <dbReference type="ARBA" id="ARBA00054033"/>
    </source>
</evidence>
<comment type="pathway">
    <text evidence="10">Cofactor biosynthesis; NAD(+) biosynthesis; quinolinate from L-kynurenine: step 2/3.</text>
</comment>
<dbReference type="GO" id="GO:0019805">
    <property type="term" value="P:quinolinate biosynthetic process"/>
    <property type="evidence" value="ECO:0007669"/>
    <property type="project" value="UniProtKB-UniRule"/>
</dbReference>
<feature type="region of interest" description="Disordered" evidence="11">
    <location>
        <begin position="56"/>
        <end position="75"/>
    </location>
</feature>
<evidence type="ECO:0000256" key="5">
    <source>
        <dbReference type="ARBA" id="ARBA00022898"/>
    </source>
</evidence>
<dbReference type="InterPro" id="IPR010111">
    <property type="entry name" value="Kynureninase"/>
</dbReference>
<reference evidence="12" key="1">
    <citation type="submission" date="2023-08" db="EMBL/GenBank/DDBJ databases">
        <authorList>
            <person name="Alioto T."/>
            <person name="Alioto T."/>
            <person name="Gomez Garrido J."/>
        </authorList>
    </citation>
    <scope>NUCLEOTIDE SEQUENCE</scope>
</reference>
<dbReference type="NCBIfam" id="TIGR01814">
    <property type="entry name" value="kynureninase"/>
    <property type="match status" value="1"/>
</dbReference>
<dbReference type="GO" id="GO:0034354">
    <property type="term" value="P:'de novo' NAD+ biosynthetic process from L-tryptophan"/>
    <property type="evidence" value="ECO:0007669"/>
    <property type="project" value="UniProtKB-UniRule"/>
</dbReference>
<dbReference type="Gene3D" id="3.90.1150.10">
    <property type="entry name" value="Aspartate Aminotransferase, domain 1"/>
    <property type="match status" value="1"/>
</dbReference>
<feature type="binding site" evidence="10">
    <location>
        <position position="401"/>
    </location>
    <ligand>
        <name>pyridoxal 5'-phosphate</name>
        <dbReference type="ChEBI" id="CHEBI:597326"/>
    </ligand>
</feature>
<feature type="binding site" evidence="10">
    <location>
        <position position="426"/>
    </location>
    <ligand>
        <name>pyridoxal 5'-phosphate</name>
        <dbReference type="ChEBI" id="CHEBI:597326"/>
    </ligand>
</feature>
<evidence type="ECO:0000256" key="6">
    <source>
        <dbReference type="ARBA" id="ARBA00022990"/>
    </source>
</evidence>
<keyword evidence="5 10" id="KW-0663">Pyridoxal phosphate</keyword>
<comment type="cofactor">
    <cofactor evidence="1 10">
        <name>pyridoxal 5'-phosphate</name>
        <dbReference type="ChEBI" id="CHEBI:597326"/>
    </cofactor>
</comment>
<dbReference type="HAMAP" id="MF_01970">
    <property type="entry name" value="Kynureninase"/>
    <property type="match status" value="1"/>
</dbReference>
<evidence type="ECO:0000256" key="8">
    <source>
        <dbReference type="ARBA" id="ARBA00051308"/>
    </source>
</evidence>
<accession>A0AAV1HQC2</accession>